<sequence length="301" mass="30909">MSVLATAARTAAEQRRLGLLLVTLSAVAWSTAGFFTRLIPLDAWTILFWRGLFGAATGFVFVLAQERGGRDGGFWRVFVAMGWPGAVFTFLSALGMAAFLGALKLTTVAHVAIIYATVPFAAAALGWLVLRERAPPATLLASAIALLGVGVTVWGGAGEGGLAGDALALAMTLLMAAIIVVRRANPAVPLVPAACLSALASTFISLPFAAPLAADGRDLVALALFGISNMGVGLILFVIGARFIPAAQTALIGALDTPLAPLWVWLAFGETPGAAAILGGIVVFAAVIGHILVEQLRRGRG</sequence>
<feature type="domain" description="EamA" evidence="2">
    <location>
        <begin position="17"/>
        <end position="153"/>
    </location>
</feature>
<keyword evidence="4" id="KW-1185">Reference proteome</keyword>
<feature type="transmembrane region" description="Helical" evidence="1">
    <location>
        <begin position="162"/>
        <end position="181"/>
    </location>
</feature>
<comment type="caution">
    <text evidence="3">The sequence shown here is derived from an EMBL/GenBank/DDBJ whole genome shotgun (WGS) entry which is preliminary data.</text>
</comment>
<feature type="transmembrane region" description="Helical" evidence="1">
    <location>
        <begin position="17"/>
        <end position="35"/>
    </location>
</feature>
<dbReference type="PANTHER" id="PTHR22911">
    <property type="entry name" value="ACYL-MALONYL CONDENSING ENZYME-RELATED"/>
    <property type="match status" value="1"/>
</dbReference>
<organism evidence="3 4">
    <name type="scientific">Labrys wisconsinensis</name>
    <dbReference type="NCBI Taxonomy" id="425677"/>
    <lineage>
        <taxon>Bacteria</taxon>
        <taxon>Pseudomonadati</taxon>
        <taxon>Pseudomonadota</taxon>
        <taxon>Alphaproteobacteria</taxon>
        <taxon>Hyphomicrobiales</taxon>
        <taxon>Xanthobacteraceae</taxon>
        <taxon>Labrys</taxon>
    </lineage>
</organism>
<dbReference type="InterPro" id="IPR000620">
    <property type="entry name" value="EamA_dom"/>
</dbReference>
<feature type="transmembrane region" description="Helical" evidence="1">
    <location>
        <begin position="47"/>
        <end position="65"/>
    </location>
</feature>
<keyword evidence="1" id="KW-1133">Transmembrane helix</keyword>
<name>A0ABU0JBI0_9HYPH</name>
<gene>
    <name evidence="3" type="ORF">QO011_004667</name>
</gene>
<dbReference type="InterPro" id="IPR037185">
    <property type="entry name" value="EmrE-like"/>
</dbReference>
<proteinExistence type="predicted"/>
<keyword evidence="1" id="KW-0472">Membrane</keyword>
<feature type="domain" description="EamA" evidence="2">
    <location>
        <begin position="164"/>
        <end position="288"/>
    </location>
</feature>
<evidence type="ECO:0000259" key="2">
    <source>
        <dbReference type="Pfam" id="PF00892"/>
    </source>
</evidence>
<evidence type="ECO:0000256" key="1">
    <source>
        <dbReference type="SAM" id="Phobius"/>
    </source>
</evidence>
<dbReference type="Proteomes" id="UP001242480">
    <property type="component" value="Unassembled WGS sequence"/>
</dbReference>
<feature type="transmembrane region" description="Helical" evidence="1">
    <location>
        <begin position="193"/>
        <end position="213"/>
    </location>
</feature>
<reference evidence="3 4" key="1">
    <citation type="submission" date="2023-07" db="EMBL/GenBank/DDBJ databases">
        <title>Genomic Encyclopedia of Type Strains, Phase IV (KMG-IV): sequencing the most valuable type-strain genomes for metagenomic binning, comparative biology and taxonomic classification.</title>
        <authorList>
            <person name="Goeker M."/>
        </authorList>
    </citation>
    <scope>NUCLEOTIDE SEQUENCE [LARGE SCALE GENOMIC DNA]</scope>
    <source>
        <strain evidence="3 4">DSM 19619</strain>
    </source>
</reference>
<feature type="transmembrane region" description="Helical" evidence="1">
    <location>
        <begin position="219"/>
        <end position="239"/>
    </location>
</feature>
<protein>
    <submittedName>
        <fullName evidence="3">Drug/metabolite transporter (DMT)-like permease</fullName>
    </submittedName>
</protein>
<accession>A0ABU0JBI0</accession>
<keyword evidence="1" id="KW-0812">Transmembrane</keyword>
<feature type="transmembrane region" description="Helical" evidence="1">
    <location>
        <begin position="274"/>
        <end position="293"/>
    </location>
</feature>
<dbReference type="RefSeq" id="WP_307277156.1">
    <property type="nucleotide sequence ID" value="NZ_JAUSVX010000009.1"/>
</dbReference>
<dbReference type="PANTHER" id="PTHR22911:SF135">
    <property type="entry name" value="BLR4310 PROTEIN"/>
    <property type="match status" value="1"/>
</dbReference>
<feature type="transmembrane region" description="Helical" evidence="1">
    <location>
        <begin position="77"/>
        <end position="102"/>
    </location>
</feature>
<feature type="transmembrane region" description="Helical" evidence="1">
    <location>
        <begin position="137"/>
        <end position="156"/>
    </location>
</feature>
<dbReference type="Pfam" id="PF00892">
    <property type="entry name" value="EamA"/>
    <property type="match status" value="2"/>
</dbReference>
<evidence type="ECO:0000313" key="4">
    <source>
        <dbReference type="Proteomes" id="UP001242480"/>
    </source>
</evidence>
<dbReference type="SUPFAM" id="SSF103481">
    <property type="entry name" value="Multidrug resistance efflux transporter EmrE"/>
    <property type="match status" value="2"/>
</dbReference>
<evidence type="ECO:0000313" key="3">
    <source>
        <dbReference type="EMBL" id="MDQ0471642.1"/>
    </source>
</evidence>
<feature type="transmembrane region" description="Helical" evidence="1">
    <location>
        <begin position="251"/>
        <end position="268"/>
    </location>
</feature>
<feature type="transmembrane region" description="Helical" evidence="1">
    <location>
        <begin position="108"/>
        <end position="130"/>
    </location>
</feature>
<dbReference type="EMBL" id="JAUSVX010000009">
    <property type="protein sequence ID" value="MDQ0471642.1"/>
    <property type="molecule type" value="Genomic_DNA"/>
</dbReference>